<dbReference type="RefSeq" id="WP_124998490.1">
    <property type="nucleotide sequence ID" value="NZ_BHYK01000004.1"/>
</dbReference>
<reference evidence="2 3" key="1">
    <citation type="submission" date="2018-11" db="EMBL/GenBank/DDBJ databases">
        <title>Genome sequencing and assembly of Clostridium tagluense strain A121.</title>
        <authorList>
            <person name="Murakami T."/>
            <person name="Segawa T."/>
            <person name="Shcherbakova V.A."/>
            <person name="Mori H."/>
            <person name="Yoshimura Y."/>
        </authorList>
    </citation>
    <scope>NUCLEOTIDE SEQUENCE [LARGE SCALE GENOMIC DNA]</scope>
    <source>
        <strain evidence="2 3">A121</strain>
    </source>
</reference>
<sequence length="98" mass="11542">MPSSHNLNKIKNSISNGFDVISNKSENLIEISKLKYKIHSEENSMDDLYKDMGKELYTIFKNDKHIDDSLIDYCNTLKKIETRIKTLQKELYKIDNKK</sequence>
<dbReference type="Proteomes" id="UP000287872">
    <property type="component" value="Unassembled WGS sequence"/>
</dbReference>
<proteinExistence type="predicted"/>
<dbReference type="EMBL" id="BHYK01000004">
    <property type="protein sequence ID" value="GCD09253.1"/>
    <property type="molecule type" value="Genomic_DNA"/>
</dbReference>
<keyword evidence="1" id="KW-0175">Coiled coil</keyword>
<evidence type="ECO:0000313" key="2">
    <source>
        <dbReference type="EMBL" id="GCD09253.1"/>
    </source>
</evidence>
<dbReference type="AlphaFoldDB" id="A0A401UI71"/>
<feature type="coiled-coil region" evidence="1">
    <location>
        <begin position="70"/>
        <end position="97"/>
    </location>
</feature>
<evidence type="ECO:0000256" key="1">
    <source>
        <dbReference type="SAM" id="Coils"/>
    </source>
</evidence>
<comment type="caution">
    <text evidence="2">The sequence shown here is derived from an EMBL/GenBank/DDBJ whole genome shotgun (WGS) entry which is preliminary data.</text>
</comment>
<organism evidence="2 3">
    <name type="scientific">Clostridium tagluense</name>
    <dbReference type="NCBI Taxonomy" id="360422"/>
    <lineage>
        <taxon>Bacteria</taxon>
        <taxon>Bacillati</taxon>
        <taxon>Bacillota</taxon>
        <taxon>Clostridia</taxon>
        <taxon>Eubacteriales</taxon>
        <taxon>Clostridiaceae</taxon>
        <taxon>Clostridium</taxon>
    </lineage>
</organism>
<dbReference type="OrthoDB" id="1911246at2"/>
<protein>
    <submittedName>
        <fullName evidence="2">Uncharacterized protein</fullName>
    </submittedName>
</protein>
<name>A0A401UI71_9CLOT</name>
<gene>
    <name evidence="2" type="ORF">Ctaglu_08760</name>
</gene>
<evidence type="ECO:0000313" key="3">
    <source>
        <dbReference type="Proteomes" id="UP000287872"/>
    </source>
</evidence>
<accession>A0A401UI71</accession>
<keyword evidence="3" id="KW-1185">Reference proteome</keyword>